<dbReference type="HOGENOM" id="CLU_011326_0_0_11"/>
<dbReference type="InterPro" id="IPR036388">
    <property type="entry name" value="WH-like_DNA-bd_sf"/>
</dbReference>
<dbReference type="SMR" id="A0A0H3M7S4"/>
<evidence type="ECO:0000313" key="6">
    <source>
        <dbReference type="EMBL" id="CAL70363.1"/>
    </source>
</evidence>
<feature type="domain" description="HTH luxR-type" evidence="5">
    <location>
        <begin position="756"/>
        <end position="821"/>
    </location>
</feature>
<dbReference type="InterPro" id="IPR016032">
    <property type="entry name" value="Sig_transdc_resp-reg_C-effctor"/>
</dbReference>
<evidence type="ECO:0000256" key="3">
    <source>
        <dbReference type="ARBA" id="ARBA00023163"/>
    </source>
</evidence>
<evidence type="ECO:0000256" key="4">
    <source>
        <dbReference type="SAM" id="MobiDB-lite"/>
    </source>
</evidence>
<dbReference type="SUPFAM" id="SSF46894">
    <property type="entry name" value="C-terminal effector domain of the bipartite response regulators"/>
    <property type="match status" value="1"/>
</dbReference>
<dbReference type="PANTHER" id="PTHR44688:SF16">
    <property type="entry name" value="DNA-BINDING TRANSCRIPTIONAL ACTIVATOR DEVR_DOSR"/>
    <property type="match status" value="1"/>
</dbReference>
<evidence type="ECO:0000256" key="1">
    <source>
        <dbReference type="ARBA" id="ARBA00023015"/>
    </source>
</evidence>
<dbReference type="PRINTS" id="PR00038">
    <property type="entry name" value="HTHLUXR"/>
</dbReference>
<organism evidence="6 7">
    <name type="scientific">Mycobacterium bovis (strain BCG / Pasteur 1173P2)</name>
    <dbReference type="NCBI Taxonomy" id="410289"/>
    <lineage>
        <taxon>Bacteria</taxon>
        <taxon>Bacillati</taxon>
        <taxon>Actinomycetota</taxon>
        <taxon>Actinomycetes</taxon>
        <taxon>Mycobacteriales</taxon>
        <taxon>Mycobacteriaceae</taxon>
        <taxon>Mycobacterium</taxon>
        <taxon>Mycobacterium tuberculosis complex</taxon>
    </lineage>
</organism>
<dbReference type="Pfam" id="PF00196">
    <property type="entry name" value="GerE"/>
    <property type="match status" value="1"/>
</dbReference>
<dbReference type="CDD" id="cd06170">
    <property type="entry name" value="LuxR_C_like"/>
    <property type="match status" value="1"/>
</dbReference>
<feature type="compositionally biased region" description="Pro residues" evidence="4">
    <location>
        <begin position="749"/>
        <end position="760"/>
    </location>
</feature>
<evidence type="ECO:0000259" key="5">
    <source>
        <dbReference type="PROSITE" id="PS50043"/>
    </source>
</evidence>
<dbReference type="NCBIfam" id="NF038181">
    <property type="entry name" value="reg_ATPase_IniR"/>
    <property type="match status" value="1"/>
</dbReference>
<reference evidence="6 7" key="1">
    <citation type="journal article" date="2007" name="Proc. Natl. Acad. Sci. U.S.A.">
        <title>Genome plasticity of BCG and impact on vaccine efficacy.</title>
        <authorList>
            <person name="Brosch R."/>
            <person name="Gordon S.V."/>
            <person name="Garnier T."/>
            <person name="Eiglmeier K."/>
            <person name="Frigui W."/>
            <person name="Valenti P."/>
            <person name="Dos Santos S."/>
            <person name="Duthoy S."/>
            <person name="Lacroix C."/>
            <person name="Garcia-Pelayo C."/>
            <person name="Inwald J.K."/>
            <person name="Golby P."/>
            <person name="Garcia J.N."/>
            <person name="Hewinson R.G."/>
            <person name="Behr M.A."/>
            <person name="Quail M.A."/>
            <person name="Churcher C."/>
            <person name="Barrell B.G."/>
            <person name="Parkhill J."/>
            <person name="Cole S.T."/>
        </authorList>
    </citation>
    <scope>NUCLEOTIDE SEQUENCE [LARGE SCALE GENOMIC DNA]</scope>
    <source>
        <strain evidence="7">BCG / Pasteur 1173P2</strain>
    </source>
</reference>
<dbReference type="RefSeq" id="WP_003401735.1">
    <property type="nucleotide sequence ID" value="NC_008769.1"/>
</dbReference>
<dbReference type="Gene3D" id="3.40.50.300">
    <property type="entry name" value="P-loop containing nucleotide triphosphate hydrolases"/>
    <property type="match status" value="1"/>
</dbReference>
<keyword evidence="3" id="KW-0804">Transcription</keyword>
<dbReference type="InterPro" id="IPR000792">
    <property type="entry name" value="Tscrpt_reg_LuxR_C"/>
</dbReference>
<dbReference type="EMBL" id="AM408590">
    <property type="protein sequence ID" value="CAL70363.1"/>
    <property type="molecule type" value="Genomic_DNA"/>
</dbReference>
<keyword evidence="2" id="KW-0238">DNA-binding</keyword>
<feature type="region of interest" description="Disordered" evidence="4">
    <location>
        <begin position="731"/>
        <end position="765"/>
    </location>
</feature>
<name>A0A0H3M7S4_MYCBP</name>
<evidence type="ECO:0000313" key="7">
    <source>
        <dbReference type="Proteomes" id="UP000001472"/>
    </source>
</evidence>
<dbReference type="PROSITE" id="PS00622">
    <property type="entry name" value="HTH_LUXR_1"/>
    <property type="match status" value="1"/>
</dbReference>
<protein>
    <submittedName>
        <fullName evidence="6">Possible transcriptional regulatory protein</fullName>
    </submittedName>
</protein>
<proteinExistence type="predicted"/>
<dbReference type="Gene3D" id="1.10.10.10">
    <property type="entry name" value="Winged helix-like DNA-binding domain superfamily/Winged helix DNA-binding domain"/>
    <property type="match status" value="1"/>
</dbReference>
<dbReference type="PROSITE" id="PS50043">
    <property type="entry name" value="HTH_LUXR_2"/>
    <property type="match status" value="1"/>
</dbReference>
<dbReference type="SMART" id="SM00421">
    <property type="entry name" value="HTH_LUXR"/>
    <property type="match status" value="1"/>
</dbReference>
<dbReference type="Proteomes" id="UP000001472">
    <property type="component" value="Chromosome"/>
</dbReference>
<accession>A0A0H3M7S4</accession>
<dbReference type="SUPFAM" id="SSF52540">
    <property type="entry name" value="P-loop containing nucleoside triphosphate hydrolases"/>
    <property type="match status" value="1"/>
</dbReference>
<dbReference type="AlphaFoldDB" id="A0A0H3M7S4"/>
<dbReference type="PANTHER" id="PTHR44688">
    <property type="entry name" value="DNA-BINDING TRANSCRIPTIONAL ACTIVATOR DEVR_DOSR"/>
    <property type="match status" value="1"/>
</dbReference>
<dbReference type="GO" id="GO:0006355">
    <property type="term" value="P:regulation of DNA-templated transcription"/>
    <property type="evidence" value="ECO:0007669"/>
    <property type="project" value="InterPro"/>
</dbReference>
<dbReference type="KEGG" id="mbb:BCG_0378c"/>
<gene>
    <name evidence="6" type="ordered locus">BCG_0378c</name>
</gene>
<dbReference type="GO" id="GO:0003677">
    <property type="term" value="F:DNA binding"/>
    <property type="evidence" value="ECO:0007669"/>
    <property type="project" value="UniProtKB-KW"/>
</dbReference>
<evidence type="ECO:0000256" key="2">
    <source>
        <dbReference type="ARBA" id="ARBA00023125"/>
    </source>
</evidence>
<keyword evidence="1" id="KW-0805">Transcription regulation</keyword>
<dbReference type="InterPro" id="IPR027417">
    <property type="entry name" value="P-loop_NTPase"/>
</dbReference>
<sequence length="832" mass="87776">MQHRGCKNRGQAYDASVTDSLTEVPPAARRALLELANAPTVPVKVLITGGIGTGKTTVLAAARDTLRRSGLTVLACPPPDGEPPETALVIDDAQLLTDTELLRLTERVADSRLTVVAAAEAREHHRALRALTMALERDRPRISLGPLPVAEHLRDCTAGLPFLIHAVSARAQAPAQAAKVALIERLRRLDEPTLDTLLMMSLTHELGVSDVAAALGISVTDARGLVDRAHASGLIESSHTAAFLQSVHDAIAQIVGNAHHHEVETSLLRSQLDISPVSAELALRLAEHGLRDERLADILTRYAADTRDASVRCARLYRAAVHAGAKGLTVRLADALARTGDCTAAATLADDLLSSPDATERAAAVRVAASVAVHDGNTGHAAELFGWLGPHPDTMVSSAATIVFAANGDLATARATLRLKDAGPPTMAARCARNLAEGLLLTMDQPYPVAMAKLGQAIATEQSLSQVIPDSPAALVTLAAIHAGDPVRARSVIGRAVRAGADPLFQRRHLLLSGWIKMQEGQLPSASADVAAASAGTHLHRRDALWAAALQTAISRRTGDIGALQQHWYAAMEALAEYSLDLFALLPLGELWVAAARMRQVDQLQHTLDQALTLLDSLGNPALWSNSLHWAGVHAGILANSPESVAPHGQALGAMVAHSTLAQALSDAGRTWLRVLAENVDADEVTAAARSLSHVGLTSDATRLAGQAALQTSDARVSGAMLQLARDLKLGNDFGEPPSGAGDTEPASGTPPAPRQPPAGSPLSDREREVAELLLLGMPYRDIGARLFISAKTVEHHVARIRQRLGAGSRSEMLSMLRAMLAPESLTADERR</sequence>